<evidence type="ECO:0000256" key="4">
    <source>
        <dbReference type="ARBA" id="ARBA00022692"/>
    </source>
</evidence>
<feature type="transmembrane region" description="Helical" evidence="8">
    <location>
        <begin position="153"/>
        <end position="173"/>
    </location>
</feature>
<evidence type="ECO:0000256" key="1">
    <source>
        <dbReference type="ARBA" id="ARBA00004651"/>
    </source>
</evidence>
<protein>
    <recommendedName>
        <fullName evidence="2">diguanylate cyclase</fullName>
        <ecNumber evidence="2">2.7.7.65</ecNumber>
    </recommendedName>
</protein>
<dbReference type="Pfam" id="PF08447">
    <property type="entry name" value="PAS_3"/>
    <property type="match status" value="1"/>
</dbReference>
<feature type="transmembrane region" description="Helical" evidence="8">
    <location>
        <begin position="267"/>
        <end position="285"/>
    </location>
</feature>
<dbReference type="EC" id="2.7.7.65" evidence="2"/>
<dbReference type="InterPro" id="IPR035965">
    <property type="entry name" value="PAS-like_dom_sf"/>
</dbReference>
<evidence type="ECO:0000259" key="9">
    <source>
        <dbReference type="PROSITE" id="PS50112"/>
    </source>
</evidence>
<dbReference type="PROSITE" id="PS50112">
    <property type="entry name" value="PAS"/>
    <property type="match status" value="1"/>
</dbReference>
<feature type="transmembrane region" description="Helical" evidence="8">
    <location>
        <begin position="185"/>
        <end position="203"/>
    </location>
</feature>
<comment type="catalytic activity">
    <reaction evidence="7">
        <text>2 GTP = 3',3'-c-di-GMP + 2 diphosphate</text>
        <dbReference type="Rhea" id="RHEA:24898"/>
        <dbReference type="ChEBI" id="CHEBI:33019"/>
        <dbReference type="ChEBI" id="CHEBI:37565"/>
        <dbReference type="ChEBI" id="CHEBI:58805"/>
        <dbReference type="EC" id="2.7.7.65"/>
    </reaction>
</comment>
<feature type="transmembrane region" description="Helical" evidence="8">
    <location>
        <begin position="55"/>
        <end position="74"/>
    </location>
</feature>
<feature type="transmembrane region" description="Helical" evidence="8">
    <location>
        <begin position="111"/>
        <end position="133"/>
    </location>
</feature>
<dbReference type="Pfam" id="PF00990">
    <property type="entry name" value="GGDEF"/>
    <property type="match status" value="1"/>
</dbReference>
<dbReference type="InterPro" id="IPR013655">
    <property type="entry name" value="PAS_fold_3"/>
</dbReference>
<dbReference type="InterPro" id="IPR043128">
    <property type="entry name" value="Rev_trsase/Diguanyl_cyclase"/>
</dbReference>
<evidence type="ECO:0000313" key="12">
    <source>
        <dbReference type="EMBL" id="RKS92219.1"/>
    </source>
</evidence>
<dbReference type="SUPFAM" id="SSF55785">
    <property type="entry name" value="PYP-like sensor domain (PAS domain)"/>
    <property type="match status" value="1"/>
</dbReference>
<dbReference type="CDD" id="cd01949">
    <property type="entry name" value="GGDEF"/>
    <property type="match status" value="1"/>
</dbReference>
<dbReference type="PANTHER" id="PTHR45138">
    <property type="entry name" value="REGULATORY COMPONENTS OF SENSORY TRANSDUCTION SYSTEM"/>
    <property type="match status" value="1"/>
</dbReference>
<dbReference type="InterPro" id="IPR029787">
    <property type="entry name" value="Nucleotide_cyclase"/>
</dbReference>
<dbReference type="InterPro" id="IPR000014">
    <property type="entry name" value="PAS"/>
</dbReference>
<dbReference type="SMART" id="SM00086">
    <property type="entry name" value="PAC"/>
    <property type="match status" value="1"/>
</dbReference>
<keyword evidence="13" id="KW-1185">Reference proteome</keyword>
<dbReference type="PROSITE" id="PS50887">
    <property type="entry name" value="GGDEF"/>
    <property type="match status" value="1"/>
</dbReference>
<evidence type="ECO:0000256" key="8">
    <source>
        <dbReference type="SAM" id="Phobius"/>
    </source>
</evidence>
<feature type="domain" description="PAS" evidence="9">
    <location>
        <begin position="298"/>
        <end position="368"/>
    </location>
</feature>
<dbReference type="SUPFAM" id="SSF55073">
    <property type="entry name" value="Nucleotide cyclase"/>
    <property type="match status" value="1"/>
</dbReference>
<dbReference type="SMART" id="SM00267">
    <property type="entry name" value="GGDEF"/>
    <property type="match status" value="1"/>
</dbReference>
<evidence type="ECO:0000313" key="13">
    <source>
        <dbReference type="Proteomes" id="UP000276029"/>
    </source>
</evidence>
<gene>
    <name evidence="12" type="ORF">DFR51_1804</name>
</gene>
<feature type="domain" description="PAC" evidence="10">
    <location>
        <begin position="372"/>
        <end position="424"/>
    </location>
</feature>
<dbReference type="Proteomes" id="UP000276029">
    <property type="component" value="Unassembled WGS sequence"/>
</dbReference>
<comment type="subcellular location">
    <subcellularLocation>
        <location evidence="1">Cell membrane</location>
        <topology evidence="1">Multi-pass membrane protein</topology>
    </subcellularLocation>
</comment>
<feature type="transmembrane region" description="Helical" evidence="8">
    <location>
        <begin position="7"/>
        <end position="27"/>
    </location>
</feature>
<accession>A0ABX9T477</accession>
<dbReference type="InterPro" id="IPR000160">
    <property type="entry name" value="GGDEF_dom"/>
</dbReference>
<evidence type="ECO:0000256" key="3">
    <source>
        <dbReference type="ARBA" id="ARBA00022475"/>
    </source>
</evidence>
<dbReference type="InterPro" id="IPR050469">
    <property type="entry name" value="Diguanylate_Cyclase"/>
</dbReference>
<evidence type="ECO:0000259" key="11">
    <source>
        <dbReference type="PROSITE" id="PS50887"/>
    </source>
</evidence>
<feature type="transmembrane region" description="Helical" evidence="8">
    <location>
        <begin position="33"/>
        <end position="50"/>
    </location>
</feature>
<feature type="domain" description="GGDEF" evidence="11">
    <location>
        <begin position="456"/>
        <end position="590"/>
    </location>
</feature>
<dbReference type="NCBIfam" id="TIGR00229">
    <property type="entry name" value="sensory_box"/>
    <property type="match status" value="1"/>
</dbReference>
<evidence type="ECO:0000256" key="5">
    <source>
        <dbReference type="ARBA" id="ARBA00022989"/>
    </source>
</evidence>
<dbReference type="Gene3D" id="3.30.70.270">
    <property type="match status" value="1"/>
</dbReference>
<evidence type="ECO:0000259" key="10">
    <source>
        <dbReference type="PROSITE" id="PS50113"/>
    </source>
</evidence>
<sequence length="590" mass="63028">MVGRAPWVSGLITGLAYFVFAAAAILATRLSGGLALMWIANAVLLTAFLLTPHRLWIIPAVGTFIASLAASITVSPVPEAAFFFASANVAEAWIVAEILRHSNIRRDPFDSARAVFIFIVSAGIIGPAISGFIGAATASAAFGRSFVGSWLDWFAGHGLGTIMATPLILLPFLGDSLLRKQTTAAKVRAAGLLLLVTVTALGVFSQNDYPLLFLPLLPVLMATFVLGRSGAAASVAIVAVIAGVQTALNSGPLSLMHTEDAVRFQFLQFYIAFQFAIALPVAAILRQRDTLTEHIQDHAAALQLLLDNTSDVLLNLDIEGRIRLASESVREVAGYEPEELIGKNALSLVDGPWVERVRAVHLEALEEPNKTFTVEYRARRANGELAWFETRTRVIRRADGTTAGVVSAIREVGHRKSIEERLMEAAQTDALTSVLNRRGFLQKLNIALTDKVGPVKPTTIAMVDIDFFKRINDQYGHAAGDLALSRVASILKAEVRVGDIVGRIGGEEFAIALVEADLNDAATVCERLRAEIEQNHIPIAPGKSIQLTASFGLAALVPGPAGAIEAALENADSALYAAKHNGRNCLQIAA</sequence>
<proteinExistence type="predicted"/>
<organism evidence="12 13">
    <name type="scientific">Sphingosinicella microcystinivorans</name>
    <dbReference type="NCBI Taxonomy" id="335406"/>
    <lineage>
        <taxon>Bacteria</taxon>
        <taxon>Pseudomonadati</taxon>
        <taxon>Pseudomonadota</taxon>
        <taxon>Alphaproteobacteria</taxon>
        <taxon>Sphingomonadales</taxon>
        <taxon>Sphingosinicellaceae</taxon>
        <taxon>Sphingosinicella</taxon>
    </lineage>
</organism>
<dbReference type="PANTHER" id="PTHR45138:SF9">
    <property type="entry name" value="DIGUANYLATE CYCLASE DGCM-RELATED"/>
    <property type="match status" value="1"/>
</dbReference>
<reference evidence="12 13" key="1">
    <citation type="submission" date="2018-10" db="EMBL/GenBank/DDBJ databases">
        <title>Genomic Encyclopedia of Type Strains, Phase IV (KMG-IV): sequencing the most valuable type-strain genomes for metagenomic binning, comparative biology and taxonomic classification.</title>
        <authorList>
            <person name="Goeker M."/>
        </authorList>
    </citation>
    <scope>NUCLEOTIDE SEQUENCE [LARGE SCALE GENOMIC DNA]</scope>
    <source>
        <strain evidence="12 13">DSM 19791</strain>
    </source>
</reference>
<dbReference type="NCBIfam" id="TIGR00254">
    <property type="entry name" value="GGDEF"/>
    <property type="match status" value="1"/>
</dbReference>
<dbReference type="PROSITE" id="PS50113">
    <property type="entry name" value="PAC"/>
    <property type="match status" value="1"/>
</dbReference>
<dbReference type="SMART" id="SM00091">
    <property type="entry name" value="PAS"/>
    <property type="match status" value="1"/>
</dbReference>
<dbReference type="CDD" id="cd00130">
    <property type="entry name" value="PAS"/>
    <property type="match status" value="1"/>
</dbReference>
<keyword evidence="3" id="KW-1003">Cell membrane</keyword>
<comment type="caution">
    <text evidence="12">The sequence shown here is derived from an EMBL/GenBank/DDBJ whole genome shotgun (WGS) entry which is preliminary data.</text>
</comment>
<dbReference type="EMBL" id="RBWX01000007">
    <property type="protein sequence ID" value="RKS92219.1"/>
    <property type="molecule type" value="Genomic_DNA"/>
</dbReference>
<dbReference type="InterPro" id="IPR000700">
    <property type="entry name" value="PAS-assoc_C"/>
</dbReference>
<evidence type="ECO:0000256" key="2">
    <source>
        <dbReference type="ARBA" id="ARBA00012528"/>
    </source>
</evidence>
<keyword evidence="6 8" id="KW-0472">Membrane</keyword>
<dbReference type="InterPro" id="IPR001610">
    <property type="entry name" value="PAC"/>
</dbReference>
<keyword evidence="5 8" id="KW-1133">Transmembrane helix</keyword>
<name>A0ABX9T477_SPHMI</name>
<dbReference type="Gene3D" id="3.30.450.20">
    <property type="entry name" value="PAS domain"/>
    <property type="match status" value="1"/>
</dbReference>
<dbReference type="InterPro" id="IPR007895">
    <property type="entry name" value="MASE1"/>
</dbReference>
<evidence type="ECO:0000256" key="6">
    <source>
        <dbReference type="ARBA" id="ARBA00023136"/>
    </source>
</evidence>
<keyword evidence="4 8" id="KW-0812">Transmembrane</keyword>
<evidence type="ECO:0000256" key="7">
    <source>
        <dbReference type="ARBA" id="ARBA00034247"/>
    </source>
</evidence>
<dbReference type="Pfam" id="PF05231">
    <property type="entry name" value="MASE1"/>
    <property type="match status" value="1"/>
</dbReference>